<evidence type="ECO:0000256" key="5">
    <source>
        <dbReference type="ARBA" id="ARBA00022927"/>
    </source>
</evidence>
<comment type="caution">
    <text evidence="9">The sequence shown here is derived from an EMBL/GenBank/DDBJ whole genome shotgun (WGS) entry which is preliminary data.</text>
</comment>
<dbReference type="GO" id="GO:0000045">
    <property type="term" value="P:autophagosome assembly"/>
    <property type="evidence" value="ECO:0007669"/>
    <property type="project" value="InterPro"/>
</dbReference>
<keyword evidence="10" id="KW-1185">Reference proteome</keyword>
<feature type="compositionally biased region" description="Acidic residues" evidence="7">
    <location>
        <begin position="139"/>
        <end position="152"/>
    </location>
</feature>
<dbReference type="PANTHER" id="PTHR40012:SF1">
    <property type="entry name" value="AUTOPHAGY-RELATED PROTEIN 29"/>
    <property type="match status" value="1"/>
</dbReference>
<dbReference type="Pfam" id="PF18388">
    <property type="entry name" value="ATG29_N"/>
    <property type="match status" value="1"/>
</dbReference>
<evidence type="ECO:0000256" key="4">
    <source>
        <dbReference type="ARBA" id="ARBA00022448"/>
    </source>
</evidence>
<gene>
    <name evidence="9" type="ORF">WICPIJ_003299</name>
</gene>
<dbReference type="Gene3D" id="1.10.10.2570">
    <property type="match status" value="1"/>
</dbReference>
<dbReference type="AlphaFoldDB" id="A0A9P8TN50"/>
<proteinExistence type="inferred from homology"/>
<dbReference type="GO" id="GO:0015031">
    <property type="term" value="P:protein transport"/>
    <property type="evidence" value="ECO:0007669"/>
    <property type="project" value="UniProtKB-KW"/>
</dbReference>
<dbReference type="InterPro" id="IPR039362">
    <property type="entry name" value="ATG29_sf"/>
</dbReference>
<accession>A0A9P8TN50</accession>
<evidence type="ECO:0000259" key="8">
    <source>
        <dbReference type="Pfam" id="PF18388"/>
    </source>
</evidence>
<keyword evidence="4" id="KW-0813">Transport</keyword>
<name>A0A9P8TN50_WICPI</name>
<evidence type="ECO:0000256" key="1">
    <source>
        <dbReference type="ARBA" id="ARBA00004329"/>
    </source>
</evidence>
<comment type="similarity">
    <text evidence="2">Belongs to the ATG29 family.</text>
</comment>
<feature type="region of interest" description="Disordered" evidence="7">
    <location>
        <begin position="127"/>
        <end position="165"/>
    </location>
</feature>
<feature type="compositionally biased region" description="Polar residues" evidence="7">
    <location>
        <begin position="237"/>
        <end position="258"/>
    </location>
</feature>
<evidence type="ECO:0000256" key="7">
    <source>
        <dbReference type="SAM" id="MobiDB-lite"/>
    </source>
</evidence>
<reference evidence="9" key="1">
    <citation type="journal article" date="2021" name="Open Biol.">
        <title>Shared evolutionary footprints suggest mitochondrial oxidative damage underlies multiple complex I losses in fungi.</title>
        <authorList>
            <person name="Schikora-Tamarit M.A."/>
            <person name="Marcet-Houben M."/>
            <person name="Nosek J."/>
            <person name="Gabaldon T."/>
        </authorList>
    </citation>
    <scope>NUCLEOTIDE SEQUENCE</scope>
    <source>
        <strain evidence="9">CBS2887</strain>
    </source>
</reference>
<keyword evidence="5" id="KW-0653">Protein transport</keyword>
<dbReference type="EMBL" id="JAEUBG010001823">
    <property type="protein sequence ID" value="KAH3685728.1"/>
    <property type="molecule type" value="Genomic_DNA"/>
</dbReference>
<evidence type="ECO:0000256" key="2">
    <source>
        <dbReference type="ARBA" id="ARBA00010082"/>
    </source>
</evidence>
<protein>
    <recommendedName>
        <fullName evidence="3">Autophagy-related protein 29</fullName>
    </recommendedName>
</protein>
<sequence length="289" mass="32323">MTTPTVYIKLPVNREGFIDPPNAKHKEEKLWKTISKSKKTDIDWSDLSRRFGVPVSFLQWRAFGLYEIELEQLRKKIKRSSVDDTSGSHTTHSVMSPKEISMGSSRVFESPSVSQVLTADNATIKAHLSKERTPMDLVQSDEDADGQSDGDFSDLNSSNSDDEDSLAGSALLYRSRIFSKKPSMAHRSTLEEVSSEEEQNSNDTDEFETVGLDKSEADYLSRNYQDSTGDDTLRPNMGNTRGGTTTSPRVASKQSSQHHYSRRDSNVSNIIGSITREDLEEALLSNSHF</sequence>
<feature type="domain" description="Atg29 N-terminal" evidence="8">
    <location>
        <begin position="5"/>
        <end position="53"/>
    </location>
</feature>
<evidence type="ECO:0000256" key="3">
    <source>
        <dbReference type="ARBA" id="ARBA00013784"/>
    </source>
</evidence>
<dbReference type="InterPro" id="IPR040666">
    <property type="entry name" value="Atg29_N"/>
</dbReference>
<keyword evidence="6" id="KW-0072">Autophagy</keyword>
<dbReference type="PANTHER" id="PTHR40012">
    <property type="entry name" value="AUTOPHAGY-RELATED PROTEIN 29"/>
    <property type="match status" value="1"/>
</dbReference>
<dbReference type="InterPro" id="IPR039113">
    <property type="entry name" value="ATG29"/>
</dbReference>
<dbReference type="GO" id="GO:0000407">
    <property type="term" value="C:phagophore assembly site"/>
    <property type="evidence" value="ECO:0007669"/>
    <property type="project" value="UniProtKB-SubCell"/>
</dbReference>
<evidence type="ECO:0000313" key="9">
    <source>
        <dbReference type="EMBL" id="KAH3685728.1"/>
    </source>
</evidence>
<reference evidence="9" key="2">
    <citation type="submission" date="2021-01" db="EMBL/GenBank/DDBJ databases">
        <authorList>
            <person name="Schikora-Tamarit M.A."/>
        </authorList>
    </citation>
    <scope>NUCLEOTIDE SEQUENCE</scope>
    <source>
        <strain evidence="9">CBS2887</strain>
    </source>
</reference>
<evidence type="ECO:0000313" key="10">
    <source>
        <dbReference type="Proteomes" id="UP000774326"/>
    </source>
</evidence>
<dbReference type="OrthoDB" id="21072at2759"/>
<feature type="region of interest" description="Disordered" evidence="7">
    <location>
        <begin position="182"/>
        <end position="265"/>
    </location>
</feature>
<organism evidence="9 10">
    <name type="scientific">Wickerhamomyces pijperi</name>
    <name type="common">Yeast</name>
    <name type="synonym">Pichia pijperi</name>
    <dbReference type="NCBI Taxonomy" id="599730"/>
    <lineage>
        <taxon>Eukaryota</taxon>
        <taxon>Fungi</taxon>
        <taxon>Dikarya</taxon>
        <taxon>Ascomycota</taxon>
        <taxon>Saccharomycotina</taxon>
        <taxon>Saccharomycetes</taxon>
        <taxon>Phaffomycetales</taxon>
        <taxon>Wickerhamomycetaceae</taxon>
        <taxon>Wickerhamomyces</taxon>
    </lineage>
</organism>
<feature type="compositionally biased region" description="Acidic residues" evidence="7">
    <location>
        <begin position="193"/>
        <end position="208"/>
    </location>
</feature>
<comment type="subcellular location">
    <subcellularLocation>
        <location evidence="1">Preautophagosomal structure</location>
    </subcellularLocation>
</comment>
<evidence type="ECO:0000256" key="6">
    <source>
        <dbReference type="ARBA" id="ARBA00023006"/>
    </source>
</evidence>
<dbReference type="Proteomes" id="UP000774326">
    <property type="component" value="Unassembled WGS sequence"/>
</dbReference>